<accession>A0A9Q0JQ57</accession>
<gene>
    <name evidence="16" type="ORF">Tsubulata_003250</name>
</gene>
<feature type="domain" description="PPM-type phosphatase" evidence="15">
    <location>
        <begin position="205"/>
        <end position="541"/>
    </location>
</feature>
<keyword evidence="6" id="KW-0479">Metal-binding</keyword>
<evidence type="ECO:0000256" key="8">
    <source>
        <dbReference type="ARBA" id="ARBA00022842"/>
    </source>
</evidence>
<evidence type="ECO:0000256" key="4">
    <source>
        <dbReference type="ARBA" id="ARBA00013081"/>
    </source>
</evidence>
<evidence type="ECO:0000256" key="10">
    <source>
        <dbReference type="ARBA" id="ARBA00023211"/>
    </source>
</evidence>
<keyword evidence="10" id="KW-0464">Manganese</keyword>
<keyword evidence="9 13" id="KW-0904">Protein phosphatase</keyword>
<dbReference type="SUPFAM" id="SSF81606">
    <property type="entry name" value="PP2C-like"/>
    <property type="match status" value="1"/>
</dbReference>
<evidence type="ECO:0000256" key="6">
    <source>
        <dbReference type="ARBA" id="ARBA00022723"/>
    </source>
</evidence>
<comment type="catalytic activity">
    <reaction evidence="12">
        <text>O-phospho-L-threonyl-[protein] + H2O = L-threonyl-[protein] + phosphate</text>
        <dbReference type="Rhea" id="RHEA:47004"/>
        <dbReference type="Rhea" id="RHEA-COMP:11060"/>
        <dbReference type="Rhea" id="RHEA-COMP:11605"/>
        <dbReference type="ChEBI" id="CHEBI:15377"/>
        <dbReference type="ChEBI" id="CHEBI:30013"/>
        <dbReference type="ChEBI" id="CHEBI:43474"/>
        <dbReference type="ChEBI" id="CHEBI:61977"/>
        <dbReference type="EC" id="3.1.3.16"/>
    </reaction>
</comment>
<evidence type="ECO:0000256" key="2">
    <source>
        <dbReference type="ARBA" id="ARBA00001946"/>
    </source>
</evidence>
<comment type="similarity">
    <text evidence="3 13">Belongs to the PP2C family.</text>
</comment>
<dbReference type="EMBL" id="JAKUCV010000119">
    <property type="protein sequence ID" value="KAJ4851161.1"/>
    <property type="molecule type" value="Genomic_DNA"/>
</dbReference>
<dbReference type="GO" id="GO:0004722">
    <property type="term" value="F:protein serine/threonine phosphatase activity"/>
    <property type="evidence" value="ECO:0007669"/>
    <property type="project" value="UniProtKB-EC"/>
</dbReference>
<evidence type="ECO:0000256" key="1">
    <source>
        <dbReference type="ARBA" id="ARBA00001936"/>
    </source>
</evidence>
<comment type="cofactor">
    <cofactor evidence="2">
        <name>Mg(2+)</name>
        <dbReference type="ChEBI" id="CHEBI:18420"/>
    </cofactor>
</comment>
<comment type="cofactor">
    <cofactor evidence="1">
        <name>Mn(2+)</name>
        <dbReference type="ChEBI" id="CHEBI:29035"/>
    </cofactor>
</comment>
<dbReference type="InterPro" id="IPR001932">
    <property type="entry name" value="PPM-type_phosphatase-like_dom"/>
</dbReference>
<dbReference type="AlphaFoldDB" id="A0A9Q0JQ57"/>
<dbReference type="Pfam" id="PF00481">
    <property type="entry name" value="PP2C"/>
    <property type="match status" value="1"/>
</dbReference>
<dbReference type="PANTHER" id="PTHR47992">
    <property type="entry name" value="PROTEIN PHOSPHATASE"/>
    <property type="match status" value="1"/>
</dbReference>
<evidence type="ECO:0000256" key="5">
    <source>
        <dbReference type="ARBA" id="ARBA00022682"/>
    </source>
</evidence>
<evidence type="ECO:0000256" key="3">
    <source>
        <dbReference type="ARBA" id="ARBA00006702"/>
    </source>
</evidence>
<dbReference type="EC" id="3.1.3.16" evidence="4"/>
<comment type="catalytic activity">
    <reaction evidence="11">
        <text>O-phospho-L-seryl-[protein] + H2O = L-seryl-[protein] + phosphate</text>
        <dbReference type="Rhea" id="RHEA:20629"/>
        <dbReference type="Rhea" id="RHEA-COMP:9863"/>
        <dbReference type="Rhea" id="RHEA-COMP:11604"/>
        <dbReference type="ChEBI" id="CHEBI:15377"/>
        <dbReference type="ChEBI" id="CHEBI:29999"/>
        <dbReference type="ChEBI" id="CHEBI:43474"/>
        <dbReference type="ChEBI" id="CHEBI:83421"/>
        <dbReference type="EC" id="3.1.3.16"/>
    </reaction>
</comment>
<dbReference type="FunFam" id="3.60.40.10:FF:000025">
    <property type="entry name" value="Protein phosphatase 2C 16"/>
    <property type="match status" value="1"/>
</dbReference>
<evidence type="ECO:0000256" key="11">
    <source>
        <dbReference type="ARBA" id="ARBA00047761"/>
    </source>
</evidence>
<dbReference type="CDD" id="cd00143">
    <property type="entry name" value="PP2Cc"/>
    <property type="match status" value="1"/>
</dbReference>
<evidence type="ECO:0000256" key="9">
    <source>
        <dbReference type="ARBA" id="ARBA00022912"/>
    </source>
</evidence>
<dbReference type="PROSITE" id="PS51746">
    <property type="entry name" value="PPM_2"/>
    <property type="match status" value="1"/>
</dbReference>
<evidence type="ECO:0000256" key="13">
    <source>
        <dbReference type="RuleBase" id="RU003465"/>
    </source>
</evidence>
<name>A0A9Q0JQ57_9ROSI</name>
<dbReference type="GO" id="GO:0009738">
    <property type="term" value="P:abscisic acid-activated signaling pathway"/>
    <property type="evidence" value="ECO:0007669"/>
    <property type="project" value="UniProtKB-KW"/>
</dbReference>
<reference evidence="16" key="2">
    <citation type="journal article" date="2023" name="Plants (Basel)">
        <title>Annotation of the Turnera subulata (Passifloraceae) Draft Genome Reveals the S-Locus Evolved after the Divergence of Turneroideae from Passifloroideae in a Stepwise Manner.</title>
        <authorList>
            <person name="Henning P.M."/>
            <person name="Roalson E.H."/>
            <person name="Mir W."/>
            <person name="McCubbin A.G."/>
            <person name="Shore J.S."/>
        </authorList>
    </citation>
    <scope>NUCLEOTIDE SEQUENCE</scope>
    <source>
        <strain evidence="16">F60SS</strain>
    </source>
</reference>
<proteinExistence type="inferred from homology"/>
<keyword evidence="5" id="KW-0938">Abscisic acid signaling pathway</keyword>
<dbReference type="Proteomes" id="UP001141552">
    <property type="component" value="Unassembled WGS sequence"/>
</dbReference>
<feature type="region of interest" description="Disordered" evidence="14">
    <location>
        <begin position="104"/>
        <end position="147"/>
    </location>
</feature>
<dbReference type="Gene3D" id="3.60.40.10">
    <property type="entry name" value="PPM-type phosphatase domain"/>
    <property type="match status" value="1"/>
</dbReference>
<dbReference type="OrthoDB" id="10264738at2759"/>
<dbReference type="InterPro" id="IPR036457">
    <property type="entry name" value="PPM-type-like_dom_sf"/>
</dbReference>
<reference evidence="16" key="1">
    <citation type="submission" date="2022-02" db="EMBL/GenBank/DDBJ databases">
        <authorList>
            <person name="Henning P.M."/>
            <person name="McCubbin A.G."/>
            <person name="Shore J.S."/>
        </authorList>
    </citation>
    <scope>NUCLEOTIDE SEQUENCE</scope>
    <source>
        <strain evidence="16">F60SS</strain>
        <tissue evidence="16">Leaves</tissue>
    </source>
</reference>
<keyword evidence="8" id="KW-0460">Magnesium</keyword>
<evidence type="ECO:0000256" key="14">
    <source>
        <dbReference type="SAM" id="MobiDB-lite"/>
    </source>
</evidence>
<evidence type="ECO:0000313" key="16">
    <source>
        <dbReference type="EMBL" id="KAJ4851161.1"/>
    </source>
</evidence>
<evidence type="ECO:0000313" key="17">
    <source>
        <dbReference type="Proteomes" id="UP001141552"/>
    </source>
</evidence>
<keyword evidence="17" id="KW-1185">Reference proteome</keyword>
<organism evidence="16 17">
    <name type="scientific">Turnera subulata</name>
    <dbReference type="NCBI Taxonomy" id="218843"/>
    <lineage>
        <taxon>Eukaryota</taxon>
        <taxon>Viridiplantae</taxon>
        <taxon>Streptophyta</taxon>
        <taxon>Embryophyta</taxon>
        <taxon>Tracheophyta</taxon>
        <taxon>Spermatophyta</taxon>
        <taxon>Magnoliopsida</taxon>
        <taxon>eudicotyledons</taxon>
        <taxon>Gunneridae</taxon>
        <taxon>Pentapetalae</taxon>
        <taxon>rosids</taxon>
        <taxon>fabids</taxon>
        <taxon>Malpighiales</taxon>
        <taxon>Passifloraceae</taxon>
        <taxon>Turnera</taxon>
    </lineage>
</organism>
<dbReference type="GO" id="GO:0046872">
    <property type="term" value="F:metal ion binding"/>
    <property type="evidence" value="ECO:0007669"/>
    <property type="project" value="UniProtKB-KW"/>
</dbReference>
<dbReference type="InterPro" id="IPR015655">
    <property type="entry name" value="PP2C"/>
</dbReference>
<evidence type="ECO:0000256" key="12">
    <source>
        <dbReference type="ARBA" id="ARBA00048336"/>
    </source>
</evidence>
<keyword evidence="7 13" id="KW-0378">Hydrolase</keyword>
<dbReference type="InterPro" id="IPR000222">
    <property type="entry name" value="PP2C_BS"/>
</dbReference>
<comment type="caution">
    <text evidence="16">The sequence shown here is derived from an EMBL/GenBank/DDBJ whole genome shotgun (WGS) entry which is preliminary data.</text>
</comment>
<dbReference type="SMART" id="SM00332">
    <property type="entry name" value="PP2Cc"/>
    <property type="match status" value="1"/>
</dbReference>
<sequence length="553" mass="60116">MHSVEDMSRAVSVPFSTGNMICNRSPASSHIEISGCRRFPDNRAVSSLNRSSKQNMHCDQSISARNGSYNFETGSSGLSTTSEDEMKGRESALSSCEFFNRQSESLGDDQSLEHSHLPSVSGKEQVASGSNCDWKSPTPMDTEPCVRDPSLELQPVEEIVAVDIEGEDDDGNDPKPSETPLEVLQEKKIVRTSSHSIFEMDSAPRYGVTSVCGRRPEMEDAVAVVPRFTQIPSQMLVDDQVLNQNLGQVPAHFFGVYDGHGGSQVADYCSKRIHLALAEEVEQAKSSLSDEYTGDGCKELWRKAFSNCFLKVDAEMGGSGGSAGSCRDDSEAQLAPIIPETVGSTAVAAVVCPTHVIVGNCGDSRAVLCRGKTAIPLSVDHKPDREDEYARIEAAGGKIIQWNGSRVFGVLAMSRSIGTRLYLSTSLLDAFITLPCPSHGDRYLKPWIIPDPEVMFFPRAKEDECFVLASDGLWDVLTNQEACDIARKAILLWHKRNGDASSPPQKAEGVDPAAQAAAQCLAKIALQKGSKDNITVIVVDLKAHRKFRRKAQC</sequence>
<protein>
    <recommendedName>
        <fullName evidence="4">protein-serine/threonine phosphatase</fullName>
        <ecNumber evidence="4">3.1.3.16</ecNumber>
    </recommendedName>
</protein>
<evidence type="ECO:0000256" key="7">
    <source>
        <dbReference type="ARBA" id="ARBA00022801"/>
    </source>
</evidence>
<dbReference type="PROSITE" id="PS01032">
    <property type="entry name" value="PPM_1"/>
    <property type="match status" value="1"/>
</dbReference>
<evidence type="ECO:0000259" key="15">
    <source>
        <dbReference type="PROSITE" id="PS51746"/>
    </source>
</evidence>